<reference evidence="2 3" key="1">
    <citation type="submission" date="2024-02" db="EMBL/GenBank/DDBJ databases">
        <title>A draft genome for the cacao thread blight pathogen Marasmius crinis-equi.</title>
        <authorList>
            <person name="Cohen S.P."/>
            <person name="Baruah I.K."/>
            <person name="Amoako-Attah I."/>
            <person name="Bukari Y."/>
            <person name="Meinhardt L.W."/>
            <person name="Bailey B.A."/>
        </authorList>
    </citation>
    <scope>NUCLEOTIDE SEQUENCE [LARGE SCALE GENOMIC DNA]</scope>
    <source>
        <strain evidence="2 3">GH-76</strain>
    </source>
</reference>
<organism evidence="2 3">
    <name type="scientific">Marasmius crinis-equi</name>
    <dbReference type="NCBI Taxonomy" id="585013"/>
    <lineage>
        <taxon>Eukaryota</taxon>
        <taxon>Fungi</taxon>
        <taxon>Dikarya</taxon>
        <taxon>Basidiomycota</taxon>
        <taxon>Agaricomycotina</taxon>
        <taxon>Agaricomycetes</taxon>
        <taxon>Agaricomycetidae</taxon>
        <taxon>Agaricales</taxon>
        <taxon>Marasmiineae</taxon>
        <taxon>Marasmiaceae</taxon>
        <taxon>Marasmius</taxon>
    </lineage>
</organism>
<evidence type="ECO:0000313" key="3">
    <source>
        <dbReference type="Proteomes" id="UP001465976"/>
    </source>
</evidence>
<evidence type="ECO:0000313" key="2">
    <source>
        <dbReference type="EMBL" id="KAL0570854.1"/>
    </source>
</evidence>
<sequence>MRIQPKPGEKPAAGFSWGDYEDVVQAPGPSGAETGDGEGDDDDEGWGVVKRSGRPRPERSIDLSSSSVSRHGPMKAPESRTKKQRQNDRKKEAAKAAKDDGEKQRQATLAQYKRAQEQEKINDQYSKKSGSGKGLSGGMSASLDDKARLIWE</sequence>
<feature type="compositionally biased region" description="Acidic residues" evidence="1">
    <location>
        <begin position="35"/>
        <end position="45"/>
    </location>
</feature>
<protein>
    <submittedName>
        <fullName evidence="2">Uncharacterized protein</fullName>
    </submittedName>
</protein>
<feature type="compositionally biased region" description="Basic and acidic residues" evidence="1">
    <location>
        <begin position="114"/>
        <end position="126"/>
    </location>
</feature>
<gene>
    <name evidence="2" type="ORF">V5O48_011096</name>
</gene>
<dbReference type="EMBL" id="JBAHYK010000862">
    <property type="protein sequence ID" value="KAL0570854.1"/>
    <property type="molecule type" value="Genomic_DNA"/>
</dbReference>
<comment type="caution">
    <text evidence="2">The sequence shown here is derived from an EMBL/GenBank/DDBJ whole genome shotgun (WGS) entry which is preliminary data.</text>
</comment>
<dbReference type="Proteomes" id="UP001465976">
    <property type="component" value="Unassembled WGS sequence"/>
</dbReference>
<evidence type="ECO:0000256" key="1">
    <source>
        <dbReference type="SAM" id="MobiDB-lite"/>
    </source>
</evidence>
<feature type="compositionally biased region" description="Basic and acidic residues" evidence="1">
    <location>
        <begin position="143"/>
        <end position="152"/>
    </location>
</feature>
<name>A0ABR3F6I2_9AGAR</name>
<accession>A0ABR3F6I2</accession>
<feature type="compositionally biased region" description="Basic and acidic residues" evidence="1">
    <location>
        <begin position="77"/>
        <end position="105"/>
    </location>
</feature>
<keyword evidence="3" id="KW-1185">Reference proteome</keyword>
<feature type="region of interest" description="Disordered" evidence="1">
    <location>
        <begin position="1"/>
        <end position="152"/>
    </location>
</feature>
<proteinExistence type="predicted"/>